<reference evidence="2" key="2">
    <citation type="submission" date="2020-09" db="EMBL/GenBank/DDBJ databases">
        <authorList>
            <person name="Sun Q."/>
            <person name="Ohkuma M."/>
        </authorList>
    </citation>
    <scope>NUCLEOTIDE SEQUENCE</scope>
    <source>
        <strain evidence="2">JCM 5016</strain>
    </source>
</reference>
<dbReference type="InterPro" id="IPR036388">
    <property type="entry name" value="WH-like_DNA-bd_sf"/>
</dbReference>
<proteinExistence type="predicted"/>
<evidence type="ECO:0000313" key="2">
    <source>
        <dbReference type="EMBL" id="GHA03129.1"/>
    </source>
</evidence>
<dbReference type="Gene3D" id="1.10.10.10">
    <property type="entry name" value="Winged helix-like DNA-binding domain superfamily/Winged helix DNA-binding domain"/>
    <property type="match status" value="1"/>
</dbReference>
<keyword evidence="3" id="KW-1185">Reference proteome</keyword>
<dbReference type="Pfam" id="PF13384">
    <property type="entry name" value="HTH_23"/>
    <property type="match status" value="1"/>
</dbReference>
<gene>
    <name evidence="2" type="ORF">GCM10010389_48180</name>
</gene>
<dbReference type="RefSeq" id="WP_190059562.1">
    <property type="nucleotide sequence ID" value="NZ_BMWH01000022.1"/>
</dbReference>
<dbReference type="EMBL" id="BMWH01000022">
    <property type="protein sequence ID" value="GHA03129.1"/>
    <property type="molecule type" value="Genomic_DNA"/>
</dbReference>
<accession>A0A918RN89</accession>
<protein>
    <recommendedName>
        <fullName evidence="1">Winged helix-turn helix domain-containing protein</fullName>
    </recommendedName>
</protein>
<dbReference type="Proteomes" id="UP000623010">
    <property type="component" value="Unassembled WGS sequence"/>
</dbReference>
<dbReference type="Pfam" id="PF13592">
    <property type="entry name" value="HTH_33"/>
    <property type="match status" value="1"/>
</dbReference>
<feature type="domain" description="Winged helix-turn helix" evidence="1">
    <location>
        <begin position="100"/>
        <end position="155"/>
    </location>
</feature>
<dbReference type="InterPro" id="IPR009057">
    <property type="entry name" value="Homeodomain-like_sf"/>
</dbReference>
<dbReference type="AlphaFoldDB" id="A0A918RN89"/>
<sequence length="181" mass="20407">MRYAQGGGLTPAGQAKRERLRLAAAGRFKNGERTAAIARELRVTERSVRRWRRAWEAGGGEALLSVGPVSAERLSAEQFARLEREPARGPPAHGWSEDSQGWTLKRIKLLIGRMFHVGCTVQGVWKLMRRHGWSAQVPVRRALERDEEQIEVWKEVVWPQIKAPRSTWAPRSASRTGPGRA</sequence>
<name>A0A918RN89_9ACTN</name>
<reference evidence="2" key="1">
    <citation type="journal article" date="2014" name="Int. J. Syst. Evol. Microbiol.">
        <title>Complete genome sequence of Corynebacterium casei LMG S-19264T (=DSM 44701T), isolated from a smear-ripened cheese.</title>
        <authorList>
            <consortium name="US DOE Joint Genome Institute (JGI-PGF)"/>
            <person name="Walter F."/>
            <person name="Albersmeier A."/>
            <person name="Kalinowski J."/>
            <person name="Ruckert C."/>
        </authorList>
    </citation>
    <scope>NUCLEOTIDE SEQUENCE</scope>
    <source>
        <strain evidence="2">JCM 5016</strain>
    </source>
</reference>
<organism evidence="2 3">
    <name type="scientific">Streptomyces echinoruber</name>
    <dbReference type="NCBI Taxonomy" id="68898"/>
    <lineage>
        <taxon>Bacteria</taxon>
        <taxon>Bacillati</taxon>
        <taxon>Actinomycetota</taxon>
        <taxon>Actinomycetes</taxon>
        <taxon>Kitasatosporales</taxon>
        <taxon>Streptomycetaceae</taxon>
        <taxon>Streptomyces</taxon>
    </lineage>
</organism>
<comment type="caution">
    <text evidence="2">The sequence shown here is derived from an EMBL/GenBank/DDBJ whole genome shotgun (WGS) entry which is preliminary data.</text>
</comment>
<evidence type="ECO:0000259" key="1">
    <source>
        <dbReference type="Pfam" id="PF13592"/>
    </source>
</evidence>
<evidence type="ECO:0000313" key="3">
    <source>
        <dbReference type="Proteomes" id="UP000623010"/>
    </source>
</evidence>
<dbReference type="SUPFAM" id="SSF46689">
    <property type="entry name" value="Homeodomain-like"/>
    <property type="match status" value="1"/>
</dbReference>
<dbReference type="InterPro" id="IPR025959">
    <property type="entry name" value="Winged_HTH_dom"/>
</dbReference>